<evidence type="ECO:0000256" key="1">
    <source>
        <dbReference type="ARBA" id="ARBA00004196"/>
    </source>
</evidence>
<organism evidence="6 7">
    <name type="scientific">Sphingomicrobium lutaoense</name>
    <dbReference type="NCBI Taxonomy" id="515949"/>
    <lineage>
        <taxon>Bacteria</taxon>
        <taxon>Pseudomonadati</taxon>
        <taxon>Pseudomonadota</taxon>
        <taxon>Alphaproteobacteria</taxon>
        <taxon>Sphingomonadales</taxon>
        <taxon>Sphingomonadaceae</taxon>
        <taxon>Sphingomicrobium</taxon>
    </lineage>
</organism>
<dbReference type="EMBL" id="JACICF010000002">
    <property type="protein sequence ID" value="MBB3764663.1"/>
    <property type="molecule type" value="Genomic_DNA"/>
</dbReference>
<dbReference type="RefSeq" id="WP_183934048.1">
    <property type="nucleotide sequence ID" value="NZ_JACICF010000002.1"/>
</dbReference>
<comment type="caution">
    <text evidence="6">The sequence shown here is derived from an EMBL/GenBank/DDBJ whole genome shotgun (WGS) entry which is preliminary data.</text>
</comment>
<evidence type="ECO:0000259" key="5">
    <source>
        <dbReference type="PROSITE" id="PS51352"/>
    </source>
</evidence>
<evidence type="ECO:0000313" key="7">
    <source>
        <dbReference type="Proteomes" id="UP000578569"/>
    </source>
</evidence>
<name>A0A839Z492_9SPHN</name>
<dbReference type="SUPFAM" id="SSF52833">
    <property type="entry name" value="Thioredoxin-like"/>
    <property type="match status" value="1"/>
</dbReference>
<keyword evidence="4" id="KW-0676">Redox-active center</keyword>
<dbReference type="PROSITE" id="PS51352">
    <property type="entry name" value="THIOREDOXIN_2"/>
    <property type="match status" value="1"/>
</dbReference>
<feature type="domain" description="Thioredoxin" evidence="5">
    <location>
        <begin position="43"/>
        <end position="183"/>
    </location>
</feature>
<dbReference type="InterPro" id="IPR013766">
    <property type="entry name" value="Thioredoxin_domain"/>
</dbReference>
<keyword evidence="2" id="KW-0201">Cytochrome c-type biogenesis</keyword>
<dbReference type="InterPro" id="IPR013740">
    <property type="entry name" value="Redoxin"/>
</dbReference>
<protein>
    <submittedName>
        <fullName evidence="6">Thiol-disulfide isomerase/thioredoxin</fullName>
    </submittedName>
</protein>
<proteinExistence type="predicted"/>
<dbReference type="GO" id="GO:0030313">
    <property type="term" value="C:cell envelope"/>
    <property type="evidence" value="ECO:0007669"/>
    <property type="project" value="UniProtKB-SubCell"/>
</dbReference>
<dbReference type="GO" id="GO:0016853">
    <property type="term" value="F:isomerase activity"/>
    <property type="evidence" value="ECO:0007669"/>
    <property type="project" value="UniProtKB-KW"/>
</dbReference>
<dbReference type="InterPro" id="IPR036249">
    <property type="entry name" value="Thioredoxin-like_sf"/>
</dbReference>
<evidence type="ECO:0000256" key="2">
    <source>
        <dbReference type="ARBA" id="ARBA00022748"/>
    </source>
</evidence>
<dbReference type="PROSITE" id="PS51257">
    <property type="entry name" value="PROKAR_LIPOPROTEIN"/>
    <property type="match status" value="1"/>
</dbReference>
<dbReference type="Proteomes" id="UP000578569">
    <property type="component" value="Unassembled WGS sequence"/>
</dbReference>
<keyword evidence="7" id="KW-1185">Reference proteome</keyword>
<dbReference type="InterPro" id="IPR017937">
    <property type="entry name" value="Thioredoxin_CS"/>
</dbReference>
<dbReference type="GO" id="GO:0017004">
    <property type="term" value="P:cytochrome complex assembly"/>
    <property type="evidence" value="ECO:0007669"/>
    <property type="project" value="UniProtKB-KW"/>
</dbReference>
<dbReference type="Pfam" id="PF08534">
    <property type="entry name" value="Redoxin"/>
    <property type="match status" value="1"/>
</dbReference>
<sequence length="183" mass="19404">MKALPVISLALMLAACGQQPSSPTKKAEAGECRPPEAGGVDRCHVGKEMPDIAVLAPDGGETTLADIAAGEPLLVNLWASWCAPCVKELPTLLALSGREDAPRVLTLNQDMGPQRSVQAFLEGHGVGDLGAWQDPDMAMTDALPVTIMPTTVLYDGEGREVWRYVGDLDWNGEEASRLLAELG</sequence>
<evidence type="ECO:0000256" key="4">
    <source>
        <dbReference type="ARBA" id="ARBA00023284"/>
    </source>
</evidence>
<dbReference type="CDD" id="cd02966">
    <property type="entry name" value="TlpA_like_family"/>
    <property type="match status" value="1"/>
</dbReference>
<comment type="subcellular location">
    <subcellularLocation>
        <location evidence="1">Cell envelope</location>
    </subcellularLocation>
</comment>
<dbReference type="PANTHER" id="PTHR42852">
    <property type="entry name" value="THIOL:DISULFIDE INTERCHANGE PROTEIN DSBE"/>
    <property type="match status" value="1"/>
</dbReference>
<dbReference type="InterPro" id="IPR050553">
    <property type="entry name" value="Thioredoxin_ResA/DsbE_sf"/>
</dbReference>
<evidence type="ECO:0000313" key="6">
    <source>
        <dbReference type="EMBL" id="MBB3764663.1"/>
    </source>
</evidence>
<dbReference type="PROSITE" id="PS00194">
    <property type="entry name" value="THIOREDOXIN_1"/>
    <property type="match status" value="1"/>
</dbReference>
<accession>A0A839Z492</accession>
<keyword evidence="6" id="KW-0413">Isomerase</keyword>
<evidence type="ECO:0000256" key="3">
    <source>
        <dbReference type="ARBA" id="ARBA00023157"/>
    </source>
</evidence>
<reference evidence="6 7" key="1">
    <citation type="submission" date="2020-08" db="EMBL/GenBank/DDBJ databases">
        <title>Genomic Encyclopedia of Type Strains, Phase IV (KMG-IV): sequencing the most valuable type-strain genomes for metagenomic binning, comparative biology and taxonomic classification.</title>
        <authorList>
            <person name="Goeker M."/>
        </authorList>
    </citation>
    <scope>NUCLEOTIDE SEQUENCE [LARGE SCALE GENOMIC DNA]</scope>
    <source>
        <strain evidence="6 7">DSM 24194</strain>
    </source>
</reference>
<dbReference type="PANTHER" id="PTHR42852:SF6">
    <property type="entry name" value="THIOL:DISULFIDE INTERCHANGE PROTEIN DSBE"/>
    <property type="match status" value="1"/>
</dbReference>
<gene>
    <name evidence="6" type="ORF">FHS50_001725</name>
</gene>
<dbReference type="AlphaFoldDB" id="A0A839Z492"/>
<keyword evidence="3" id="KW-1015">Disulfide bond</keyword>
<dbReference type="GO" id="GO:0015036">
    <property type="term" value="F:disulfide oxidoreductase activity"/>
    <property type="evidence" value="ECO:0007669"/>
    <property type="project" value="UniProtKB-ARBA"/>
</dbReference>
<dbReference type="Gene3D" id="3.40.30.10">
    <property type="entry name" value="Glutaredoxin"/>
    <property type="match status" value="1"/>
</dbReference>